<dbReference type="Proteomes" id="UP000010802">
    <property type="component" value="Chromosome"/>
</dbReference>
<keyword evidence="2" id="KW-1185">Reference proteome</keyword>
<name>F4LV24_TEPAE</name>
<proteinExistence type="predicted"/>
<evidence type="ECO:0000313" key="2">
    <source>
        <dbReference type="Proteomes" id="UP000010802"/>
    </source>
</evidence>
<dbReference type="KEGG" id="tae:TepiRe1_2773"/>
<accession>F4LV24</accession>
<dbReference type="PATRIC" id="fig|1209989.3.peg.3173"/>
<dbReference type="eggNOG" id="ENOG5032ZAI">
    <property type="taxonomic scope" value="Bacteria"/>
</dbReference>
<dbReference type="EMBL" id="HF563609">
    <property type="protein sequence ID" value="CCP27646.1"/>
    <property type="molecule type" value="Genomic_DNA"/>
</dbReference>
<dbReference type="AlphaFoldDB" id="F4LV24"/>
<dbReference type="RefSeq" id="WP_013779590.1">
    <property type="nucleotide sequence ID" value="NC_015519.1"/>
</dbReference>
<accession>L0S3D6</accession>
<dbReference type="HOGENOM" id="CLU_207742_0_0_9"/>
<protein>
    <submittedName>
        <fullName evidence="1">Uncharacterized protein</fullName>
    </submittedName>
</protein>
<dbReference type="KEGG" id="tep:TepRe1_2572"/>
<organism evidence="1 2">
    <name type="scientific">Tepidanaerobacter acetatoxydans (strain DSM 21804 / JCM 16047 / Re1)</name>
    <dbReference type="NCBI Taxonomy" id="1209989"/>
    <lineage>
        <taxon>Bacteria</taxon>
        <taxon>Bacillati</taxon>
        <taxon>Bacillota</taxon>
        <taxon>Clostridia</taxon>
        <taxon>Thermosediminibacterales</taxon>
        <taxon>Tepidanaerobacteraceae</taxon>
        <taxon>Tepidanaerobacter</taxon>
    </lineage>
</organism>
<sequence length="55" mass="6569">MKDIEQIIKEVNGTMVIEGMHLREDDKERIRICLSNKVSFEKMKKRIIEKHTVKV</sequence>
<gene>
    <name evidence="1" type="ordered locus">TEPIRE1_2773</name>
</gene>
<reference evidence="2" key="1">
    <citation type="journal article" date="2013" name="Genome Announc.">
        <title>First genome sequence of a syntrophic acetate-oxidizing bacterium, Tepidanaerobacter acetatoxydans strain Re1.</title>
        <authorList>
            <person name="Manzoor S."/>
            <person name="Bongcam-Rudloff E."/>
            <person name="Schnurer A."/>
            <person name="Muller B."/>
        </authorList>
    </citation>
    <scope>NUCLEOTIDE SEQUENCE [LARGE SCALE GENOMIC DNA]</scope>
    <source>
        <strain evidence="2">Re1</strain>
    </source>
</reference>
<evidence type="ECO:0000313" key="1">
    <source>
        <dbReference type="EMBL" id="CCP27646.1"/>
    </source>
</evidence>